<evidence type="ECO:0000313" key="3">
    <source>
        <dbReference type="Proteomes" id="UP000663855"/>
    </source>
</evidence>
<reference evidence="1" key="1">
    <citation type="submission" date="2021-02" db="EMBL/GenBank/DDBJ databases">
        <authorList>
            <person name="Nowell W R."/>
        </authorList>
    </citation>
    <scope>NUCLEOTIDE SEQUENCE</scope>
</reference>
<gene>
    <name evidence="1" type="ORF">CJN711_LOCUS24000</name>
    <name evidence="2" type="ORF">GIL414_LOCUS8673</name>
</gene>
<name>A0A815NVP3_9BILA</name>
<organism evidence="1 3">
    <name type="scientific">Rotaria magnacalcarata</name>
    <dbReference type="NCBI Taxonomy" id="392030"/>
    <lineage>
        <taxon>Eukaryota</taxon>
        <taxon>Metazoa</taxon>
        <taxon>Spiralia</taxon>
        <taxon>Gnathifera</taxon>
        <taxon>Rotifera</taxon>
        <taxon>Eurotatoria</taxon>
        <taxon>Bdelloidea</taxon>
        <taxon>Philodinida</taxon>
        <taxon>Philodinidae</taxon>
        <taxon>Rotaria</taxon>
    </lineage>
</organism>
<dbReference type="Proteomes" id="UP000681720">
    <property type="component" value="Unassembled WGS sequence"/>
</dbReference>
<proteinExistence type="predicted"/>
<evidence type="ECO:0000313" key="1">
    <source>
        <dbReference type="EMBL" id="CAF1439217.1"/>
    </source>
</evidence>
<dbReference type="EMBL" id="CAJNOV010011129">
    <property type="protein sequence ID" value="CAF1439217.1"/>
    <property type="molecule type" value="Genomic_DNA"/>
</dbReference>
<accession>A0A815NVP3</accession>
<sequence>MYEVARFEMIRMEMFKFMFISYMQYPNEVESNRAHHHQLNLSQGQTNQVEFRLVKLDGYEAYAPIETIEVTLADGQQVTVKEPFDGVHQIENDWLFVIDNTNIRSVGNSN</sequence>
<dbReference type="Proteomes" id="UP000663855">
    <property type="component" value="Unassembled WGS sequence"/>
</dbReference>
<protein>
    <submittedName>
        <fullName evidence="1">Uncharacterized protein</fullName>
    </submittedName>
</protein>
<dbReference type="AlphaFoldDB" id="A0A815NVP3"/>
<evidence type="ECO:0000313" key="2">
    <source>
        <dbReference type="EMBL" id="CAF3942758.1"/>
    </source>
</evidence>
<comment type="caution">
    <text evidence="1">The sequence shown here is derived from an EMBL/GenBank/DDBJ whole genome shotgun (WGS) entry which is preliminary data.</text>
</comment>
<dbReference type="EMBL" id="CAJOBJ010002846">
    <property type="protein sequence ID" value="CAF3942758.1"/>
    <property type="molecule type" value="Genomic_DNA"/>
</dbReference>